<evidence type="ECO:0000313" key="2">
    <source>
        <dbReference type="EMBL" id="EHJ56861.1"/>
    </source>
</evidence>
<keyword evidence="3" id="KW-1185">Reference proteome</keyword>
<reference evidence="2 3" key="1">
    <citation type="journal article" date="2014" name="Int. J. Syst. Evol. Microbiol.">
        <title>Phylogenomics and the dynamic genome evolution of the genus Streptococcus.</title>
        <authorList>
            <consortium name="The Broad Institute Genome Sequencing Platform"/>
            <person name="Richards V.P."/>
            <person name="Palmer S.R."/>
            <person name="Pavinski Bitar P.D."/>
            <person name="Qin X."/>
            <person name="Weinstock G.M."/>
            <person name="Highlander S.K."/>
            <person name="Town C.D."/>
            <person name="Burne R.A."/>
            <person name="Stanhope M.J."/>
        </authorList>
    </citation>
    <scope>NUCLEOTIDE SEQUENCE [LARGE SCALE GENOMIC DNA]</scope>
    <source>
        <strain evidence="2 3">2285-97</strain>
    </source>
</reference>
<keyword evidence="1" id="KW-0472">Membrane</keyword>
<comment type="caution">
    <text evidence="2">The sequence shown here is derived from an EMBL/GenBank/DDBJ whole genome shotgun (WGS) entry which is preliminary data.</text>
</comment>
<protein>
    <recommendedName>
        <fullName evidence="4">Accessory secretory protein Asp4</fullName>
    </recommendedName>
</protein>
<feature type="transmembrane region" description="Helical" evidence="1">
    <location>
        <begin position="32"/>
        <end position="55"/>
    </location>
</feature>
<dbReference type="RefSeq" id="WP_006739601.1">
    <property type="nucleotide sequence ID" value="NZ_AEUZ02000001.1"/>
</dbReference>
<dbReference type="STRING" id="764291.STRUR_0297"/>
<keyword evidence="1" id="KW-0812">Transmembrane</keyword>
<dbReference type="EMBL" id="AEUZ02000001">
    <property type="protein sequence ID" value="EHJ56861.1"/>
    <property type="molecule type" value="Genomic_DNA"/>
</dbReference>
<accession>G5KI15</accession>
<evidence type="ECO:0000256" key="1">
    <source>
        <dbReference type="SAM" id="Phobius"/>
    </source>
</evidence>
<sequence>MTPKNPLEESIEKRLHKERYVEPKKKKEGNPFNLQIVLAIAILIGLFLSLMKILAVF</sequence>
<dbReference type="AlphaFoldDB" id="G5KI15"/>
<gene>
    <name evidence="2" type="ORF">STRUR_0297</name>
</gene>
<evidence type="ECO:0008006" key="4">
    <source>
        <dbReference type="Google" id="ProtNLM"/>
    </source>
</evidence>
<dbReference type="Proteomes" id="UP000005388">
    <property type="component" value="Unassembled WGS sequence"/>
</dbReference>
<keyword evidence="1" id="KW-1133">Transmembrane helix</keyword>
<organism evidence="2 3">
    <name type="scientific">Streptococcus urinalis 2285-97</name>
    <dbReference type="NCBI Taxonomy" id="764291"/>
    <lineage>
        <taxon>Bacteria</taxon>
        <taxon>Bacillati</taxon>
        <taxon>Bacillota</taxon>
        <taxon>Bacilli</taxon>
        <taxon>Lactobacillales</taxon>
        <taxon>Streptococcaceae</taxon>
        <taxon>Streptococcus</taxon>
    </lineage>
</organism>
<name>G5KI15_9STRE</name>
<evidence type="ECO:0000313" key="3">
    <source>
        <dbReference type="Proteomes" id="UP000005388"/>
    </source>
</evidence>
<proteinExistence type="predicted"/>